<name>A0A645EZM1_9ZZZZ</name>
<gene>
    <name evidence="2" type="ORF">SDC9_154775</name>
</gene>
<protein>
    <submittedName>
        <fullName evidence="2">Uncharacterized protein</fullName>
    </submittedName>
</protein>
<feature type="region of interest" description="Disordered" evidence="1">
    <location>
        <begin position="18"/>
        <end position="44"/>
    </location>
</feature>
<dbReference type="EMBL" id="VSSQ01053474">
    <property type="protein sequence ID" value="MPN07505.1"/>
    <property type="molecule type" value="Genomic_DNA"/>
</dbReference>
<dbReference type="AlphaFoldDB" id="A0A645EZM1"/>
<evidence type="ECO:0000256" key="1">
    <source>
        <dbReference type="SAM" id="MobiDB-lite"/>
    </source>
</evidence>
<comment type="caution">
    <text evidence="2">The sequence shown here is derived from an EMBL/GenBank/DDBJ whole genome shotgun (WGS) entry which is preliminary data.</text>
</comment>
<evidence type="ECO:0000313" key="2">
    <source>
        <dbReference type="EMBL" id="MPN07505.1"/>
    </source>
</evidence>
<accession>A0A645EZM1</accession>
<proteinExistence type="predicted"/>
<reference evidence="2" key="1">
    <citation type="submission" date="2019-08" db="EMBL/GenBank/DDBJ databases">
        <authorList>
            <person name="Kucharzyk K."/>
            <person name="Murdoch R.W."/>
            <person name="Higgins S."/>
            <person name="Loffler F."/>
        </authorList>
    </citation>
    <scope>NUCLEOTIDE SEQUENCE</scope>
</reference>
<sequence length="44" mass="5154">MKIKSIHQIAAGFEAVAGREKNQAQRTFKAAKRRKKEDWIKNNR</sequence>
<organism evidence="2">
    <name type="scientific">bioreactor metagenome</name>
    <dbReference type="NCBI Taxonomy" id="1076179"/>
    <lineage>
        <taxon>unclassified sequences</taxon>
        <taxon>metagenomes</taxon>
        <taxon>ecological metagenomes</taxon>
    </lineage>
</organism>